<keyword evidence="4" id="KW-1185">Reference proteome</keyword>
<organism evidence="3 4">
    <name type="scientific">Azospirillum oleiclasticum</name>
    <dbReference type="NCBI Taxonomy" id="2735135"/>
    <lineage>
        <taxon>Bacteria</taxon>
        <taxon>Pseudomonadati</taxon>
        <taxon>Pseudomonadota</taxon>
        <taxon>Alphaproteobacteria</taxon>
        <taxon>Rhodospirillales</taxon>
        <taxon>Azospirillaceae</taxon>
        <taxon>Azospirillum</taxon>
    </lineage>
</organism>
<evidence type="ECO:0000313" key="3">
    <source>
        <dbReference type="EMBL" id="NYZ22595.1"/>
    </source>
</evidence>
<dbReference type="PANTHER" id="PTHR43767">
    <property type="entry name" value="LONG-CHAIN-FATTY-ACID--COA LIGASE"/>
    <property type="match status" value="1"/>
</dbReference>
<feature type="domain" description="AMP-dependent synthetase/ligase" evidence="1">
    <location>
        <begin position="7"/>
        <end position="363"/>
    </location>
</feature>
<dbReference type="Gene3D" id="3.40.50.12780">
    <property type="entry name" value="N-terminal domain of ligase-like"/>
    <property type="match status" value="1"/>
</dbReference>
<sequence>MLPIEFFRRAAARTPDAVAVETAEGTVTHRELATRVDALAAALQSLDPSPGSRVGLLAANGEPHLTALLAILAAGKCWVPLNPRNGEAELRAMVDTTRPGIIIADAANRSKVAGASGIHLLLGEDDPDGGPATERLLERFRGACPQRLHPPLDATQAIKFTSGSTGKPKGVQQSHRSWNCFTANILDAFGFDADERFLVAAPLTHGSSCFVLPVLARGGRLVLLDRPKPPDVLTALRERGITATYLTPTMIYMLLAEPGVGGRAYPALRHLIYSGAPMRAAQIRAAQAVFGPCIETCYGQAEAPQMISAMRGTEFLDESRLGSVGRPCLLTGVAILGPDGAELPAGEVGEIAVRGDLIMTGYLDNPEATAAAIQDGWLRTGDLGVLDADGYLSIKGRSREVIITGGFNVYPADVEAVLGRHPAVHECTVFGVEDDKWGEAVHAAVELHAGTEAGEAALIAFVKERLDGVKAPKRIHIVPELPRSPVGKVLRREAKAMVTGGTDAR</sequence>
<accession>A0ABX2TIW5</accession>
<dbReference type="PANTHER" id="PTHR43767:SF7">
    <property type="entry name" value="MEDIUM_LONG-CHAIN-FATTY-ACID--COA LIGASE FADD8"/>
    <property type="match status" value="1"/>
</dbReference>
<dbReference type="SUPFAM" id="SSF56801">
    <property type="entry name" value="Acetyl-CoA synthetase-like"/>
    <property type="match status" value="1"/>
</dbReference>
<name>A0ABX2TIW5_9PROT</name>
<gene>
    <name evidence="3" type="ORF">HND93_23030</name>
</gene>
<dbReference type="Gene3D" id="3.30.300.30">
    <property type="match status" value="1"/>
</dbReference>
<proteinExistence type="predicted"/>
<evidence type="ECO:0000313" key="4">
    <source>
        <dbReference type="Proteomes" id="UP000584642"/>
    </source>
</evidence>
<dbReference type="InterPro" id="IPR000873">
    <property type="entry name" value="AMP-dep_synth/lig_dom"/>
</dbReference>
<feature type="domain" description="AMP-binding enzyme C-terminal" evidence="2">
    <location>
        <begin position="414"/>
        <end position="488"/>
    </location>
</feature>
<dbReference type="InterPro" id="IPR050237">
    <property type="entry name" value="ATP-dep_AMP-bd_enzyme"/>
</dbReference>
<dbReference type="EMBL" id="JABFDB010000019">
    <property type="protein sequence ID" value="NYZ22595.1"/>
    <property type="molecule type" value="Genomic_DNA"/>
</dbReference>
<protein>
    <submittedName>
        <fullName evidence="3">AMP-binding protein</fullName>
    </submittedName>
</protein>
<dbReference type="Proteomes" id="UP000584642">
    <property type="component" value="Unassembled WGS sequence"/>
</dbReference>
<comment type="caution">
    <text evidence="3">The sequence shown here is derived from an EMBL/GenBank/DDBJ whole genome shotgun (WGS) entry which is preliminary data.</text>
</comment>
<dbReference type="PROSITE" id="PS00455">
    <property type="entry name" value="AMP_BINDING"/>
    <property type="match status" value="1"/>
</dbReference>
<dbReference type="InterPro" id="IPR020845">
    <property type="entry name" value="AMP-binding_CS"/>
</dbReference>
<dbReference type="Pfam" id="PF13193">
    <property type="entry name" value="AMP-binding_C"/>
    <property type="match status" value="1"/>
</dbReference>
<dbReference type="Pfam" id="PF00501">
    <property type="entry name" value="AMP-binding"/>
    <property type="match status" value="1"/>
</dbReference>
<dbReference type="InterPro" id="IPR025110">
    <property type="entry name" value="AMP-bd_C"/>
</dbReference>
<dbReference type="InterPro" id="IPR042099">
    <property type="entry name" value="ANL_N_sf"/>
</dbReference>
<evidence type="ECO:0000259" key="1">
    <source>
        <dbReference type="Pfam" id="PF00501"/>
    </source>
</evidence>
<reference evidence="3 4" key="1">
    <citation type="submission" date="2020-05" db="EMBL/GenBank/DDBJ databases">
        <title>Azospirillum oleiclasticum sp. nov, a nitrogen-fixing and heavy crude oil-emulsifying bacterium isolated from the crude oil of Yumen Oilfield.</title>
        <authorList>
            <person name="Wu D."/>
            <person name="Cai M."/>
            <person name="Zhang X."/>
        </authorList>
    </citation>
    <scope>NUCLEOTIDE SEQUENCE [LARGE SCALE GENOMIC DNA]</scope>
    <source>
        <strain evidence="3 4">ROY-1-1-2</strain>
    </source>
</reference>
<dbReference type="RefSeq" id="WP_180284358.1">
    <property type="nucleotide sequence ID" value="NZ_JABFDB010000019.1"/>
</dbReference>
<evidence type="ECO:0000259" key="2">
    <source>
        <dbReference type="Pfam" id="PF13193"/>
    </source>
</evidence>
<dbReference type="InterPro" id="IPR045851">
    <property type="entry name" value="AMP-bd_C_sf"/>
</dbReference>